<dbReference type="InterPro" id="IPR001421">
    <property type="entry name" value="ATP8_metazoa"/>
</dbReference>
<reference evidence="13" key="1">
    <citation type="journal article" date="2018" name="Mol. Biol. Evol.">
        <title>Transoceanic dispersal and plate tectonics shaped global cockroach distributions: evidence from mitochondrial phylogenomics.</title>
        <authorList>
            <person name="Bourguignon T."/>
            <person name="Qian T."/>
            <person name="Ho S.Y.W."/>
            <person name="Juna F."/>
            <person name="Wang Z."/>
            <person name="Arab D.A."/>
            <person name="Cameron S.L."/>
            <person name="Walker J."/>
            <person name="Rentz D."/>
            <person name="Evans T.A."/>
            <person name="Lo N."/>
        </authorList>
    </citation>
    <scope>NUCLEOTIDE SEQUENCE</scope>
</reference>
<evidence type="ECO:0000256" key="4">
    <source>
        <dbReference type="ARBA" id="ARBA00022448"/>
    </source>
</evidence>
<gene>
    <name evidence="13" type="primary">atp8</name>
</gene>
<accession>A0A2P1H8G8</accession>
<evidence type="ECO:0000256" key="8">
    <source>
        <dbReference type="ARBA" id="ARBA00022989"/>
    </source>
</evidence>
<evidence type="ECO:0000256" key="6">
    <source>
        <dbReference type="ARBA" id="ARBA00022692"/>
    </source>
</evidence>
<sequence length="52" mass="6448">MPQMMPMSWLILFMFFSLLLMLFNFMNYYSLVIEPPKSLTKKIKINKLNWKW</sequence>
<keyword evidence="4 12" id="KW-0813">Transport</keyword>
<dbReference type="AlphaFoldDB" id="A0A2P1H8G8"/>
<evidence type="ECO:0000256" key="1">
    <source>
        <dbReference type="ARBA" id="ARBA00004304"/>
    </source>
</evidence>
<evidence type="ECO:0000313" key="13">
    <source>
        <dbReference type="EMBL" id="AVN67818.1"/>
    </source>
</evidence>
<evidence type="ECO:0000256" key="12">
    <source>
        <dbReference type="RuleBase" id="RU003661"/>
    </source>
</evidence>
<evidence type="ECO:0000256" key="10">
    <source>
        <dbReference type="ARBA" id="ARBA00023128"/>
    </source>
</evidence>
<evidence type="ECO:0000256" key="9">
    <source>
        <dbReference type="ARBA" id="ARBA00023065"/>
    </source>
</evidence>
<evidence type="ECO:0000256" key="2">
    <source>
        <dbReference type="ARBA" id="ARBA00008892"/>
    </source>
</evidence>
<dbReference type="EMBL" id="MG882186">
    <property type="protein sequence ID" value="AVN67818.1"/>
    <property type="molecule type" value="Genomic_DNA"/>
</dbReference>
<dbReference type="GO" id="GO:0045259">
    <property type="term" value="C:proton-transporting ATP synthase complex"/>
    <property type="evidence" value="ECO:0007669"/>
    <property type="project" value="UniProtKB-KW"/>
</dbReference>
<dbReference type="GO" id="GO:0015986">
    <property type="term" value="P:proton motive force-driven ATP synthesis"/>
    <property type="evidence" value="ECO:0007669"/>
    <property type="project" value="InterPro"/>
</dbReference>
<comment type="similarity">
    <text evidence="2 12">Belongs to the ATPase protein 8 family.</text>
</comment>
<proteinExistence type="inferred from homology"/>
<geneLocation type="mitochondrion" evidence="13"/>
<evidence type="ECO:0000256" key="3">
    <source>
        <dbReference type="ARBA" id="ARBA00011291"/>
    </source>
</evidence>
<dbReference type="GO" id="GO:0031966">
    <property type="term" value="C:mitochondrial membrane"/>
    <property type="evidence" value="ECO:0007669"/>
    <property type="project" value="UniProtKB-SubCell"/>
</dbReference>
<name>A0A2P1H8G8_9NEOP</name>
<evidence type="ECO:0000256" key="5">
    <source>
        <dbReference type="ARBA" id="ARBA00022547"/>
    </source>
</evidence>
<keyword evidence="8" id="KW-1133">Transmembrane helix</keyword>
<protein>
    <recommendedName>
        <fullName evidence="12">ATP synthase complex subunit 8</fullName>
    </recommendedName>
</protein>
<comment type="subcellular location">
    <subcellularLocation>
        <location evidence="1 12">Mitochondrion membrane</location>
        <topology evidence="1 12">Single-pass membrane protein</topology>
    </subcellularLocation>
</comment>
<keyword evidence="5 12" id="KW-0138">CF(0)</keyword>
<keyword evidence="10 12" id="KW-0496">Mitochondrion</keyword>
<keyword evidence="6 12" id="KW-0812">Transmembrane</keyword>
<keyword evidence="7 12" id="KW-0375">Hydrogen ion transport</keyword>
<dbReference type="Pfam" id="PF00895">
    <property type="entry name" value="ATP-synt_8"/>
    <property type="match status" value="1"/>
</dbReference>
<keyword evidence="11" id="KW-0472">Membrane</keyword>
<dbReference type="GO" id="GO:0015078">
    <property type="term" value="F:proton transmembrane transporter activity"/>
    <property type="evidence" value="ECO:0007669"/>
    <property type="project" value="InterPro"/>
</dbReference>
<evidence type="ECO:0000256" key="7">
    <source>
        <dbReference type="ARBA" id="ARBA00022781"/>
    </source>
</evidence>
<comment type="subunit">
    <text evidence="3">F-type ATPases have 2 components, CF(1) - the catalytic core - and CF(0) - the membrane proton channel.</text>
</comment>
<evidence type="ECO:0000256" key="11">
    <source>
        <dbReference type="ARBA" id="ARBA00023136"/>
    </source>
</evidence>
<organism evidence="13">
    <name type="scientific">Ischnoptera deropeltiformis</name>
    <dbReference type="NCBI Taxonomy" id="1585295"/>
    <lineage>
        <taxon>Eukaryota</taxon>
        <taxon>Metazoa</taxon>
        <taxon>Ecdysozoa</taxon>
        <taxon>Arthropoda</taxon>
        <taxon>Hexapoda</taxon>
        <taxon>Insecta</taxon>
        <taxon>Pterygota</taxon>
        <taxon>Neoptera</taxon>
        <taxon>Polyneoptera</taxon>
        <taxon>Dictyoptera</taxon>
        <taxon>Blattodea</taxon>
        <taxon>Blaberoidea</taxon>
        <taxon>Blattellidae</taxon>
        <taxon>Ischnoptera</taxon>
    </lineage>
</organism>
<keyword evidence="9 12" id="KW-0406">Ion transport</keyword>